<keyword evidence="2 6" id="KW-0489">Methyltransferase</keyword>
<evidence type="ECO:0000259" key="5">
    <source>
        <dbReference type="SMART" id="SM00967"/>
    </source>
</evidence>
<dbReference type="GO" id="GO:0005829">
    <property type="term" value="C:cytosol"/>
    <property type="evidence" value="ECO:0007669"/>
    <property type="project" value="TreeGrafter"/>
</dbReference>
<dbReference type="InterPro" id="IPR029026">
    <property type="entry name" value="tRNA_m1G_MTases_N"/>
</dbReference>
<keyword evidence="7" id="KW-1185">Reference proteome</keyword>
<evidence type="ECO:0000256" key="2">
    <source>
        <dbReference type="ARBA" id="ARBA00022603"/>
    </source>
</evidence>
<organism evidence="6 7">
    <name type="scientific">Serinibacter arcticus</name>
    <dbReference type="NCBI Taxonomy" id="1655435"/>
    <lineage>
        <taxon>Bacteria</taxon>
        <taxon>Bacillati</taxon>
        <taxon>Actinomycetota</taxon>
        <taxon>Actinomycetes</taxon>
        <taxon>Micrococcales</taxon>
        <taxon>Beutenbergiaceae</taxon>
        <taxon>Serinibacter</taxon>
    </lineage>
</organism>
<dbReference type="InterPro" id="IPR013123">
    <property type="entry name" value="SpoU_subst-bd"/>
</dbReference>
<dbReference type="PANTHER" id="PTHR46429">
    <property type="entry name" value="23S RRNA (GUANOSINE-2'-O-)-METHYLTRANSFERASE RLMB"/>
    <property type="match status" value="1"/>
</dbReference>
<dbReference type="GO" id="GO:0032259">
    <property type="term" value="P:methylation"/>
    <property type="evidence" value="ECO:0007669"/>
    <property type="project" value="UniProtKB-KW"/>
</dbReference>
<dbReference type="AlphaFoldDB" id="A0A4Z1E303"/>
<dbReference type="Proteomes" id="UP000297318">
    <property type="component" value="Unassembled WGS sequence"/>
</dbReference>
<dbReference type="Gene3D" id="3.40.1280.10">
    <property type="match status" value="1"/>
</dbReference>
<evidence type="ECO:0000313" key="7">
    <source>
        <dbReference type="Proteomes" id="UP000297318"/>
    </source>
</evidence>
<dbReference type="SMART" id="SM00967">
    <property type="entry name" value="SpoU_sub_bind"/>
    <property type="match status" value="1"/>
</dbReference>
<dbReference type="PANTHER" id="PTHR46429:SF1">
    <property type="entry name" value="23S RRNA (GUANOSINE-2'-O-)-METHYLTRANSFERASE RLMB"/>
    <property type="match status" value="1"/>
</dbReference>
<gene>
    <name evidence="6" type="ORF">SERN_0657</name>
</gene>
<dbReference type="GO" id="GO:0003723">
    <property type="term" value="F:RNA binding"/>
    <property type="evidence" value="ECO:0007669"/>
    <property type="project" value="InterPro"/>
</dbReference>
<accession>A0A4Z1E303</accession>
<reference evidence="6 7" key="1">
    <citation type="submission" date="2018-11" db="EMBL/GenBank/DDBJ databases">
        <title>Complete genome sequencing of the Actinobacteria Serinibacter sp. K3-2.</title>
        <authorList>
            <person name="Rakitin A.L."/>
            <person name="Beletsky A.V."/>
            <person name="Mardanov A.V."/>
            <person name="Ravin N.V."/>
            <person name="Gromova A.S."/>
            <person name="Filippova S.N."/>
            <person name="Gal'Chenko V.F."/>
        </authorList>
    </citation>
    <scope>NUCLEOTIDE SEQUENCE [LARGE SCALE GENOMIC DNA]</scope>
    <source>
        <strain evidence="6 7">K3-2</strain>
    </source>
</reference>
<dbReference type="Pfam" id="PF08032">
    <property type="entry name" value="SpoU_sub_bind"/>
    <property type="match status" value="1"/>
</dbReference>
<dbReference type="GO" id="GO:0006396">
    <property type="term" value="P:RNA processing"/>
    <property type="evidence" value="ECO:0007669"/>
    <property type="project" value="InterPro"/>
</dbReference>
<comment type="caution">
    <text evidence="6">The sequence shown here is derived from an EMBL/GenBank/DDBJ whole genome shotgun (WGS) entry which is preliminary data.</text>
</comment>
<feature type="compositionally biased region" description="Low complexity" evidence="4">
    <location>
        <begin position="67"/>
        <end position="80"/>
    </location>
</feature>
<dbReference type="Gene3D" id="3.30.1330.30">
    <property type="match status" value="1"/>
</dbReference>
<dbReference type="InterPro" id="IPR004441">
    <property type="entry name" value="rRNA_MeTrfase_TrmH"/>
</dbReference>
<dbReference type="InterPro" id="IPR029064">
    <property type="entry name" value="Ribosomal_eL30-like_sf"/>
</dbReference>
<keyword evidence="3 6" id="KW-0808">Transferase</keyword>
<name>A0A4Z1E303_9MICO</name>
<dbReference type="CDD" id="cd18103">
    <property type="entry name" value="SpoU-like_RlmB"/>
    <property type="match status" value="1"/>
</dbReference>
<dbReference type="NCBIfam" id="TIGR00186">
    <property type="entry name" value="rRNA_methyl_3"/>
    <property type="match status" value="1"/>
</dbReference>
<dbReference type="InterPro" id="IPR001537">
    <property type="entry name" value="SpoU_MeTrfase"/>
</dbReference>
<evidence type="ECO:0000256" key="1">
    <source>
        <dbReference type="ARBA" id="ARBA00007228"/>
    </source>
</evidence>
<dbReference type="Pfam" id="PF00588">
    <property type="entry name" value="SpoU_methylase"/>
    <property type="match status" value="1"/>
</dbReference>
<dbReference type="GO" id="GO:0008173">
    <property type="term" value="F:RNA methyltransferase activity"/>
    <property type="evidence" value="ECO:0007669"/>
    <property type="project" value="InterPro"/>
</dbReference>
<evidence type="ECO:0000256" key="3">
    <source>
        <dbReference type="ARBA" id="ARBA00022679"/>
    </source>
</evidence>
<dbReference type="SUPFAM" id="SSF55315">
    <property type="entry name" value="L30e-like"/>
    <property type="match status" value="1"/>
</dbReference>
<evidence type="ECO:0000313" key="6">
    <source>
        <dbReference type="EMBL" id="TGO06465.1"/>
    </source>
</evidence>
<comment type="similarity">
    <text evidence="1">Belongs to the class IV-like SAM-binding methyltransferase superfamily. RNA methyltransferase TrmH family.</text>
</comment>
<dbReference type="SUPFAM" id="SSF75217">
    <property type="entry name" value="alpha/beta knot"/>
    <property type="match status" value="1"/>
</dbReference>
<protein>
    <submittedName>
        <fullName evidence="6">23S rRNA (Guanosine-2'-O-)-methyltransferase rlmB</fullName>
    </submittedName>
</protein>
<proteinExistence type="inferred from homology"/>
<sequence>MTMAGNSQRRGAVRKGSSKKGAVVGSGGNRRQGLEGRGPTPKATDRPYHPAAKRAAAAARRDAKRPGATAAGRSRSSARAVGEETVYGRNSVVEALRAGVPAKTLYVSSRVEADDRVREILRLALNQGLPLIETTAVELDNLSDRGIHQGVLITVGEYVYAEPADLIDAALESNRPGLVVALDGVTDTRNLGAIIRSAGAFGAHGVVVPERRSAGVNAAAWKTSAGAAARVPVARATNLVRALREFQQAGFFVVGLAGDGNQLVGDLDVADGPVVLVAGAEGKGLSRLVRDTCDVVAAIPITSSVESLNASVAASLALYEVARARG</sequence>
<evidence type="ECO:0000256" key="4">
    <source>
        <dbReference type="SAM" id="MobiDB-lite"/>
    </source>
</evidence>
<feature type="domain" description="RNA 2-O ribose methyltransferase substrate binding" evidence="5">
    <location>
        <begin position="85"/>
        <end position="161"/>
    </location>
</feature>
<feature type="region of interest" description="Disordered" evidence="4">
    <location>
        <begin position="1"/>
        <end position="84"/>
    </location>
</feature>
<dbReference type="EMBL" id="RHPJ01000001">
    <property type="protein sequence ID" value="TGO06465.1"/>
    <property type="molecule type" value="Genomic_DNA"/>
</dbReference>
<dbReference type="InterPro" id="IPR029028">
    <property type="entry name" value="Alpha/beta_knot_MTases"/>
</dbReference>